<keyword evidence="2" id="KW-1185">Reference proteome</keyword>
<dbReference type="Gene3D" id="2.60.120.260">
    <property type="entry name" value="Galactose-binding domain-like"/>
    <property type="match status" value="1"/>
</dbReference>
<accession>A0A5C3Q3C5</accession>
<gene>
    <name evidence="1" type="ORF">BDV98DRAFT_343071</name>
</gene>
<name>A0A5C3Q3C5_9AGAR</name>
<dbReference type="AlphaFoldDB" id="A0A5C3Q3C5"/>
<dbReference type="Proteomes" id="UP000305067">
    <property type="component" value="Unassembled WGS sequence"/>
</dbReference>
<organism evidence="1 2">
    <name type="scientific">Pterulicium gracile</name>
    <dbReference type="NCBI Taxonomy" id="1884261"/>
    <lineage>
        <taxon>Eukaryota</taxon>
        <taxon>Fungi</taxon>
        <taxon>Dikarya</taxon>
        <taxon>Basidiomycota</taxon>
        <taxon>Agaricomycotina</taxon>
        <taxon>Agaricomycetes</taxon>
        <taxon>Agaricomycetidae</taxon>
        <taxon>Agaricales</taxon>
        <taxon>Pleurotineae</taxon>
        <taxon>Pterulaceae</taxon>
        <taxon>Pterulicium</taxon>
    </lineage>
</organism>
<evidence type="ECO:0000313" key="1">
    <source>
        <dbReference type="EMBL" id="TFK96016.1"/>
    </source>
</evidence>
<evidence type="ECO:0000313" key="2">
    <source>
        <dbReference type="Proteomes" id="UP000305067"/>
    </source>
</evidence>
<reference evidence="1 2" key="1">
    <citation type="journal article" date="2019" name="Nat. Ecol. Evol.">
        <title>Megaphylogeny resolves global patterns of mushroom evolution.</title>
        <authorList>
            <person name="Varga T."/>
            <person name="Krizsan K."/>
            <person name="Foldi C."/>
            <person name="Dima B."/>
            <person name="Sanchez-Garcia M."/>
            <person name="Sanchez-Ramirez S."/>
            <person name="Szollosi G.J."/>
            <person name="Szarkandi J.G."/>
            <person name="Papp V."/>
            <person name="Albert L."/>
            <person name="Andreopoulos W."/>
            <person name="Angelini C."/>
            <person name="Antonin V."/>
            <person name="Barry K.W."/>
            <person name="Bougher N.L."/>
            <person name="Buchanan P."/>
            <person name="Buyck B."/>
            <person name="Bense V."/>
            <person name="Catcheside P."/>
            <person name="Chovatia M."/>
            <person name="Cooper J."/>
            <person name="Damon W."/>
            <person name="Desjardin D."/>
            <person name="Finy P."/>
            <person name="Geml J."/>
            <person name="Haridas S."/>
            <person name="Hughes K."/>
            <person name="Justo A."/>
            <person name="Karasinski D."/>
            <person name="Kautmanova I."/>
            <person name="Kiss B."/>
            <person name="Kocsube S."/>
            <person name="Kotiranta H."/>
            <person name="LaButti K.M."/>
            <person name="Lechner B.E."/>
            <person name="Liimatainen K."/>
            <person name="Lipzen A."/>
            <person name="Lukacs Z."/>
            <person name="Mihaltcheva S."/>
            <person name="Morgado L.N."/>
            <person name="Niskanen T."/>
            <person name="Noordeloos M.E."/>
            <person name="Ohm R.A."/>
            <person name="Ortiz-Santana B."/>
            <person name="Ovrebo C."/>
            <person name="Racz N."/>
            <person name="Riley R."/>
            <person name="Savchenko A."/>
            <person name="Shiryaev A."/>
            <person name="Soop K."/>
            <person name="Spirin V."/>
            <person name="Szebenyi C."/>
            <person name="Tomsovsky M."/>
            <person name="Tulloss R.E."/>
            <person name="Uehling J."/>
            <person name="Grigoriev I.V."/>
            <person name="Vagvolgyi C."/>
            <person name="Papp T."/>
            <person name="Martin F.M."/>
            <person name="Miettinen O."/>
            <person name="Hibbett D.S."/>
            <person name="Nagy L.G."/>
        </authorList>
    </citation>
    <scope>NUCLEOTIDE SEQUENCE [LARGE SCALE GENOMIC DNA]</scope>
    <source>
        <strain evidence="1 2">CBS 309.79</strain>
    </source>
</reference>
<dbReference type="OrthoDB" id="2901006at2759"/>
<sequence length="219" mass="23610">MGVLYTISGLDNDTHELRLSGLSTSDAEVRFDCALSSLGSESKIEPKKERVSVRCDDGSVQYSGSWEYALQEGLAGTREYMKDSEVFKYMASRTVGDSLSFTFLGSEIAVLAGGDPKSEADTNIHLTIVIDDGPAAEYTFEDISRPLGTIYTSGSLPSRGEGKYADLHTIKVTITGTNPGQAFFFHRFAYVPSFTSLADIANLDDVTPGELDESGNSGK</sequence>
<proteinExistence type="predicted"/>
<dbReference type="EMBL" id="ML178868">
    <property type="protein sequence ID" value="TFK96016.1"/>
    <property type="molecule type" value="Genomic_DNA"/>
</dbReference>
<protein>
    <submittedName>
        <fullName evidence="1">Uncharacterized protein</fullName>
    </submittedName>
</protein>